<gene>
    <name evidence="1" type="ORF">VB248_20215</name>
</gene>
<protein>
    <submittedName>
        <fullName evidence="1">Uncharacterized protein</fullName>
    </submittedName>
</protein>
<comment type="caution">
    <text evidence="1">The sequence shown here is derived from an EMBL/GenBank/DDBJ whole genome shotgun (WGS) entry which is preliminary data.</text>
</comment>
<evidence type="ECO:0000313" key="1">
    <source>
        <dbReference type="EMBL" id="MEA5141490.1"/>
    </source>
</evidence>
<accession>A0ABU5QF49</accession>
<dbReference type="RefSeq" id="WP_323298646.1">
    <property type="nucleotide sequence ID" value="NZ_JAYFUM010000028.1"/>
</dbReference>
<proteinExistence type="predicted"/>
<evidence type="ECO:0000313" key="2">
    <source>
        <dbReference type="Proteomes" id="UP001302949"/>
    </source>
</evidence>
<organism evidence="1 2">
    <name type="scientific">Arcicella rigui</name>
    <dbReference type="NCBI Taxonomy" id="797020"/>
    <lineage>
        <taxon>Bacteria</taxon>
        <taxon>Pseudomonadati</taxon>
        <taxon>Bacteroidota</taxon>
        <taxon>Cytophagia</taxon>
        <taxon>Cytophagales</taxon>
        <taxon>Flectobacillaceae</taxon>
        <taxon>Arcicella</taxon>
    </lineage>
</organism>
<name>A0ABU5QF49_9BACT</name>
<reference evidence="1 2" key="1">
    <citation type="submission" date="2023-12" db="EMBL/GenBank/DDBJ databases">
        <title>Novel species of the genus Arcicella isolated from rivers.</title>
        <authorList>
            <person name="Lu H."/>
        </authorList>
    </citation>
    <scope>NUCLEOTIDE SEQUENCE [LARGE SCALE GENOMIC DNA]</scope>
    <source>
        <strain evidence="1 2">KCTC 23307</strain>
    </source>
</reference>
<dbReference type="EMBL" id="JAYFUM010000028">
    <property type="protein sequence ID" value="MEA5141490.1"/>
    <property type="molecule type" value="Genomic_DNA"/>
</dbReference>
<dbReference type="Proteomes" id="UP001302949">
    <property type="component" value="Unassembled WGS sequence"/>
</dbReference>
<sequence>MDKYIDAENDYLVINAKKKMIEKLLTKSTHTINEIADFASVSIDFVINIKQKLTENK</sequence>
<keyword evidence="2" id="KW-1185">Reference proteome</keyword>